<comment type="caution">
    <text evidence="1">The sequence shown here is derived from an EMBL/GenBank/DDBJ whole genome shotgun (WGS) entry which is preliminary data.</text>
</comment>
<proteinExistence type="predicted"/>
<reference evidence="1" key="1">
    <citation type="submission" date="2023-03" db="EMBL/GenBank/DDBJ databases">
        <title>Massive genome expansion in bonnet fungi (Mycena s.s.) driven by repeated elements and novel gene families across ecological guilds.</title>
        <authorList>
            <consortium name="Lawrence Berkeley National Laboratory"/>
            <person name="Harder C.B."/>
            <person name="Miyauchi S."/>
            <person name="Viragh M."/>
            <person name="Kuo A."/>
            <person name="Thoen E."/>
            <person name="Andreopoulos B."/>
            <person name="Lu D."/>
            <person name="Skrede I."/>
            <person name="Drula E."/>
            <person name="Henrissat B."/>
            <person name="Morin E."/>
            <person name="Kohler A."/>
            <person name="Barry K."/>
            <person name="LaButti K."/>
            <person name="Morin E."/>
            <person name="Salamov A."/>
            <person name="Lipzen A."/>
            <person name="Mereny Z."/>
            <person name="Hegedus B."/>
            <person name="Baldrian P."/>
            <person name="Stursova M."/>
            <person name="Weitz H."/>
            <person name="Taylor A."/>
            <person name="Grigoriev I.V."/>
            <person name="Nagy L.G."/>
            <person name="Martin F."/>
            <person name="Kauserud H."/>
        </authorList>
    </citation>
    <scope>NUCLEOTIDE SEQUENCE</scope>
    <source>
        <strain evidence="1">9284</strain>
    </source>
</reference>
<evidence type="ECO:0000313" key="1">
    <source>
        <dbReference type="EMBL" id="KAJ7613467.1"/>
    </source>
</evidence>
<dbReference type="Proteomes" id="UP001221142">
    <property type="component" value="Unassembled WGS sequence"/>
</dbReference>
<accession>A0AAD7B7Z5</accession>
<name>A0AAD7B7Z5_9AGAR</name>
<evidence type="ECO:0000313" key="2">
    <source>
        <dbReference type="Proteomes" id="UP001221142"/>
    </source>
</evidence>
<dbReference type="EMBL" id="JARKIF010000028">
    <property type="protein sequence ID" value="KAJ7613467.1"/>
    <property type="molecule type" value="Genomic_DNA"/>
</dbReference>
<keyword evidence="2" id="KW-1185">Reference proteome</keyword>
<gene>
    <name evidence="1" type="ORF">FB45DRAFT_1065051</name>
</gene>
<protein>
    <submittedName>
        <fullName evidence="1">Uncharacterized protein</fullName>
    </submittedName>
</protein>
<organism evidence="1 2">
    <name type="scientific">Roridomyces roridus</name>
    <dbReference type="NCBI Taxonomy" id="1738132"/>
    <lineage>
        <taxon>Eukaryota</taxon>
        <taxon>Fungi</taxon>
        <taxon>Dikarya</taxon>
        <taxon>Basidiomycota</taxon>
        <taxon>Agaricomycotina</taxon>
        <taxon>Agaricomycetes</taxon>
        <taxon>Agaricomycetidae</taxon>
        <taxon>Agaricales</taxon>
        <taxon>Marasmiineae</taxon>
        <taxon>Mycenaceae</taxon>
        <taxon>Roridomyces</taxon>
    </lineage>
</organism>
<sequence>MGWGPIVQENTPEILPRLISSATLAYGLRSLPSRTQPDSPIRRDSTRLVVLDSSLLDVLEFVDLLVVPGRVTHAVLRLIRSPGKPA</sequence>
<dbReference type="AlphaFoldDB" id="A0AAD7B7Z5"/>